<reference evidence="3" key="1">
    <citation type="submission" date="2012-11" db="EMBL/GenBank/DDBJ databases">
        <authorList>
            <person name="Lucero-Rivera Y.E."/>
            <person name="Tovar-Ramirez D."/>
        </authorList>
    </citation>
    <scope>NUCLEOTIDE SEQUENCE [LARGE SCALE GENOMIC DNA]</scope>
    <source>
        <strain evidence="3">Araruama</strain>
    </source>
</reference>
<dbReference type="EMBL" id="ATBP01002126">
    <property type="protein sequence ID" value="ETR66250.1"/>
    <property type="molecule type" value="Genomic_DNA"/>
</dbReference>
<name>A0A1V1NUJ4_9BACT</name>
<evidence type="ECO:0000259" key="1">
    <source>
        <dbReference type="Pfam" id="PF13592"/>
    </source>
</evidence>
<sequence length="151" mass="17638">MGKILNKDDRAYWLKMHKRERDRRVADKIKTILLLDGNWTYKAISEALFLDDQTIRNYEEAYKEGGMDLVVTLNYKGGVTKLSIEQEAELKEHLKEKIYLSAKEIISYIKEKYGVEFHKSGIVHTLHRIGFSYKKPKIVPGKADAEKQKHL</sequence>
<organism evidence="2 3">
    <name type="scientific">Candidatus Magnetoglobus multicellularis str. Araruama</name>
    <dbReference type="NCBI Taxonomy" id="890399"/>
    <lineage>
        <taxon>Bacteria</taxon>
        <taxon>Pseudomonadati</taxon>
        <taxon>Thermodesulfobacteriota</taxon>
        <taxon>Desulfobacteria</taxon>
        <taxon>Desulfobacterales</taxon>
        <taxon>Desulfobacteraceae</taxon>
        <taxon>Candidatus Magnetoglobus</taxon>
    </lineage>
</organism>
<proteinExistence type="predicted"/>
<dbReference type="InterPro" id="IPR009057">
    <property type="entry name" value="Homeodomain-like_sf"/>
</dbReference>
<dbReference type="InterPro" id="IPR025959">
    <property type="entry name" value="Winged_HTH_dom"/>
</dbReference>
<dbReference type="Pfam" id="PF13592">
    <property type="entry name" value="HTH_33"/>
    <property type="match status" value="1"/>
</dbReference>
<accession>A0A1V1NUJ4</accession>
<dbReference type="Proteomes" id="UP000189670">
    <property type="component" value="Unassembled WGS sequence"/>
</dbReference>
<gene>
    <name evidence="2" type="ORF">OMM_13049</name>
</gene>
<feature type="domain" description="Winged helix-turn helix" evidence="1">
    <location>
        <begin position="99"/>
        <end position="149"/>
    </location>
</feature>
<dbReference type="AlphaFoldDB" id="A0A1V1NUJ4"/>
<evidence type="ECO:0000313" key="2">
    <source>
        <dbReference type="EMBL" id="ETR66250.1"/>
    </source>
</evidence>
<dbReference type="SUPFAM" id="SSF46689">
    <property type="entry name" value="Homeodomain-like"/>
    <property type="match status" value="1"/>
</dbReference>
<comment type="caution">
    <text evidence="2">The sequence shown here is derived from an EMBL/GenBank/DDBJ whole genome shotgun (WGS) entry which is preliminary data.</text>
</comment>
<protein>
    <recommendedName>
        <fullName evidence="1">Winged helix-turn helix domain-containing protein</fullName>
    </recommendedName>
</protein>
<evidence type="ECO:0000313" key="3">
    <source>
        <dbReference type="Proteomes" id="UP000189670"/>
    </source>
</evidence>